<dbReference type="AlphaFoldDB" id="A0A835HKL0"/>
<gene>
    <name evidence="2" type="ORF">IFM89_029824</name>
</gene>
<dbReference type="OrthoDB" id="1921870at2759"/>
<dbReference type="EMBL" id="JADFTS010000006">
    <property type="protein sequence ID" value="KAF9602525.1"/>
    <property type="molecule type" value="Genomic_DNA"/>
</dbReference>
<organism evidence="2 3">
    <name type="scientific">Coptis chinensis</name>
    <dbReference type="NCBI Taxonomy" id="261450"/>
    <lineage>
        <taxon>Eukaryota</taxon>
        <taxon>Viridiplantae</taxon>
        <taxon>Streptophyta</taxon>
        <taxon>Embryophyta</taxon>
        <taxon>Tracheophyta</taxon>
        <taxon>Spermatophyta</taxon>
        <taxon>Magnoliopsida</taxon>
        <taxon>Ranunculales</taxon>
        <taxon>Ranunculaceae</taxon>
        <taxon>Coptidoideae</taxon>
        <taxon>Coptis</taxon>
    </lineage>
</organism>
<evidence type="ECO:0000313" key="3">
    <source>
        <dbReference type="Proteomes" id="UP000631114"/>
    </source>
</evidence>
<reference evidence="2 3" key="1">
    <citation type="submission" date="2020-10" db="EMBL/GenBank/DDBJ databases">
        <title>The Coptis chinensis genome and diversification of protoberbering-type alkaloids.</title>
        <authorList>
            <person name="Wang B."/>
            <person name="Shu S."/>
            <person name="Song C."/>
            <person name="Liu Y."/>
        </authorList>
    </citation>
    <scope>NUCLEOTIDE SEQUENCE [LARGE SCALE GENOMIC DNA]</scope>
    <source>
        <strain evidence="2">HL-2020</strain>
        <tissue evidence="2">Leaf</tissue>
    </source>
</reference>
<evidence type="ECO:0000256" key="1">
    <source>
        <dbReference type="SAM" id="Coils"/>
    </source>
</evidence>
<feature type="non-terminal residue" evidence="2">
    <location>
        <position position="351"/>
    </location>
</feature>
<evidence type="ECO:0000313" key="2">
    <source>
        <dbReference type="EMBL" id="KAF9602525.1"/>
    </source>
</evidence>
<evidence type="ECO:0008006" key="4">
    <source>
        <dbReference type="Google" id="ProtNLM"/>
    </source>
</evidence>
<proteinExistence type="predicted"/>
<dbReference type="PANTHER" id="PTHR33144:SF25">
    <property type="entry name" value="DUF4216 DOMAIN-CONTAINING PROTEIN"/>
    <property type="match status" value="1"/>
</dbReference>
<sequence length="351" mass="40998">MLRPVGRWSSQFATETKFGVDLHIPHVERAVTRFLGQRFREFRYRLHKFYKKVGSDRRRREKPYDGVSLEDWEKITMWFETDKFKVKKLSVQNKGKCAKKVVHHRSGSKSFSNYREEKLVDILILTYFYLLMNVLQRDPETRQEPSRIEFYRMMYFNAGKGWASHVAEENYVINMSLISLINKMLEIKFQPLEEGSEPWTEDEIAEMVLSKKPGYNRGPGHGVEPISYSSAYRNYEVEELRRRAKAAERHAHESEQRAEELTTRLVETDLRFEELQSWKAASKSKLEFLMLQFAGSHVEGEVGLIFEILKLGKKGGGQLNVQSENWVTAPFNLTSHMTLFLAEDAIILGAN</sequence>
<feature type="coiled-coil region" evidence="1">
    <location>
        <begin position="237"/>
        <end position="264"/>
    </location>
</feature>
<name>A0A835HKL0_9MAGN</name>
<keyword evidence="3" id="KW-1185">Reference proteome</keyword>
<comment type="caution">
    <text evidence="2">The sequence shown here is derived from an EMBL/GenBank/DDBJ whole genome shotgun (WGS) entry which is preliminary data.</text>
</comment>
<protein>
    <recommendedName>
        <fullName evidence="4">Transposase</fullName>
    </recommendedName>
</protein>
<dbReference type="PANTHER" id="PTHR33144">
    <property type="entry name" value="OS10G0409366 PROTEIN-RELATED"/>
    <property type="match status" value="1"/>
</dbReference>
<accession>A0A835HKL0</accession>
<keyword evidence="1" id="KW-0175">Coiled coil</keyword>
<dbReference type="Proteomes" id="UP000631114">
    <property type="component" value="Unassembled WGS sequence"/>
</dbReference>